<dbReference type="AlphaFoldDB" id="A0A2T6AI92"/>
<keyword evidence="1" id="KW-0472">Membrane</keyword>
<comment type="caution">
    <text evidence="2">The sequence shown here is derived from an EMBL/GenBank/DDBJ whole genome shotgun (WGS) entry which is preliminary data.</text>
</comment>
<organism evidence="2 3">
    <name type="scientific">Christiangramia gaetbulicola</name>
    <dbReference type="NCBI Taxonomy" id="703340"/>
    <lineage>
        <taxon>Bacteria</taxon>
        <taxon>Pseudomonadati</taxon>
        <taxon>Bacteroidota</taxon>
        <taxon>Flavobacteriia</taxon>
        <taxon>Flavobacteriales</taxon>
        <taxon>Flavobacteriaceae</taxon>
        <taxon>Christiangramia</taxon>
    </lineage>
</organism>
<protein>
    <submittedName>
        <fullName evidence="2">Uncharacterized protein</fullName>
    </submittedName>
</protein>
<accession>A0A2T6AI92</accession>
<dbReference type="RefSeq" id="WP_108171953.1">
    <property type="nucleotide sequence ID" value="NZ_QBKQ01000002.1"/>
</dbReference>
<evidence type="ECO:0000313" key="2">
    <source>
        <dbReference type="EMBL" id="PTX43534.1"/>
    </source>
</evidence>
<reference evidence="2 3" key="1">
    <citation type="submission" date="2018-04" db="EMBL/GenBank/DDBJ databases">
        <title>Genomic Encyclopedia of Archaeal and Bacterial Type Strains, Phase II (KMG-II): from individual species to whole genera.</title>
        <authorList>
            <person name="Goeker M."/>
        </authorList>
    </citation>
    <scope>NUCLEOTIDE SEQUENCE [LARGE SCALE GENOMIC DNA]</scope>
    <source>
        <strain evidence="2 3">DSM 23082</strain>
    </source>
</reference>
<keyword evidence="1" id="KW-1133">Transmembrane helix</keyword>
<feature type="transmembrane region" description="Helical" evidence="1">
    <location>
        <begin position="110"/>
        <end position="136"/>
    </location>
</feature>
<name>A0A2T6AI92_9FLAO</name>
<keyword evidence="3" id="KW-1185">Reference proteome</keyword>
<proteinExistence type="predicted"/>
<gene>
    <name evidence="2" type="ORF">C8P64_2062</name>
</gene>
<dbReference type="EMBL" id="QBKQ01000002">
    <property type="protein sequence ID" value="PTX43534.1"/>
    <property type="molecule type" value="Genomic_DNA"/>
</dbReference>
<dbReference type="Proteomes" id="UP000244174">
    <property type="component" value="Unassembled WGS sequence"/>
</dbReference>
<sequence length="192" mass="22833">MVVNKILKKYKLLRSFEVDLNVEKEAFIKELKNFTENGYYTPFLIMLDVFKSENKMYIGNIKSNSFKIRERFKIDNSWQNNFATVKAEFYEENDKLKIKTIIQGMEFFPFILRALIFVIYLVIMFLLVIELLIPPIDFEIEIAFLLPPLMLTIFVGFLTYLPYRIAKNNIVNKKDDLDLIFQGIEKRLTTKN</sequence>
<feature type="transmembrane region" description="Helical" evidence="1">
    <location>
        <begin position="142"/>
        <end position="163"/>
    </location>
</feature>
<evidence type="ECO:0000313" key="3">
    <source>
        <dbReference type="Proteomes" id="UP000244174"/>
    </source>
</evidence>
<keyword evidence="1" id="KW-0812">Transmembrane</keyword>
<dbReference type="OrthoDB" id="1441042at2"/>
<evidence type="ECO:0000256" key="1">
    <source>
        <dbReference type="SAM" id="Phobius"/>
    </source>
</evidence>